<dbReference type="SUPFAM" id="SSF81324">
    <property type="entry name" value="Voltage-gated potassium channels"/>
    <property type="match status" value="1"/>
</dbReference>
<evidence type="ECO:0000256" key="1">
    <source>
        <dbReference type="SAM" id="Phobius"/>
    </source>
</evidence>
<gene>
    <name evidence="2" type="ORF">KQP761_LOCUS2151</name>
</gene>
<dbReference type="Gene3D" id="1.10.287.70">
    <property type="match status" value="1"/>
</dbReference>
<feature type="transmembrane region" description="Helical" evidence="1">
    <location>
        <begin position="26"/>
        <end position="43"/>
    </location>
</feature>
<name>A0A814ZTR2_9BILA</name>
<feature type="transmembrane region" description="Helical" evidence="1">
    <location>
        <begin position="111"/>
        <end position="134"/>
    </location>
</feature>
<dbReference type="AlphaFoldDB" id="A0A814ZTR2"/>
<dbReference type="Proteomes" id="UP000663834">
    <property type="component" value="Unassembled WGS sequence"/>
</dbReference>
<comment type="caution">
    <text evidence="2">The sequence shown here is derived from an EMBL/GenBank/DDBJ whole genome shotgun (WGS) entry which is preliminary data.</text>
</comment>
<accession>A0A814ZTR2</accession>
<proteinExistence type="predicted"/>
<dbReference type="OrthoDB" id="10046112at2759"/>
<organism evidence="2 3">
    <name type="scientific">Rotaria magnacalcarata</name>
    <dbReference type="NCBI Taxonomy" id="392030"/>
    <lineage>
        <taxon>Eukaryota</taxon>
        <taxon>Metazoa</taxon>
        <taxon>Spiralia</taxon>
        <taxon>Gnathifera</taxon>
        <taxon>Rotifera</taxon>
        <taxon>Eurotatoria</taxon>
        <taxon>Bdelloidea</taxon>
        <taxon>Philodinida</taxon>
        <taxon>Philodinidae</taxon>
        <taxon>Rotaria</taxon>
    </lineage>
</organism>
<sequence>MKLPVVFLLCFRLTLGELIFMLKLSHFIFGYLIFLLFGTLIFYESNTVEEKKRHIQVNNHIRQFIQRNNVCLKEHDLYPYVDYFLDKSHTGLWHSSLSNTNTTKWTFGQGLFFVTSLITTVGKTSSLLFLFLFLF</sequence>
<protein>
    <recommendedName>
        <fullName evidence="4">Potassium channel domain-containing protein</fullName>
    </recommendedName>
</protein>
<dbReference type="EMBL" id="CAJNOW010000136">
    <property type="protein sequence ID" value="CAF1248272.1"/>
    <property type="molecule type" value="Genomic_DNA"/>
</dbReference>
<evidence type="ECO:0008006" key="4">
    <source>
        <dbReference type="Google" id="ProtNLM"/>
    </source>
</evidence>
<evidence type="ECO:0000313" key="3">
    <source>
        <dbReference type="Proteomes" id="UP000663834"/>
    </source>
</evidence>
<keyword evidence="1" id="KW-1133">Transmembrane helix</keyword>
<reference evidence="2" key="1">
    <citation type="submission" date="2021-02" db="EMBL/GenBank/DDBJ databases">
        <authorList>
            <person name="Nowell W R."/>
        </authorList>
    </citation>
    <scope>NUCLEOTIDE SEQUENCE</scope>
</reference>
<evidence type="ECO:0000313" key="2">
    <source>
        <dbReference type="EMBL" id="CAF1248272.1"/>
    </source>
</evidence>
<keyword evidence="1" id="KW-0472">Membrane</keyword>
<keyword evidence="1" id="KW-0812">Transmembrane</keyword>